<keyword evidence="3 7" id="KW-0288">FMN</keyword>
<feature type="binding site" evidence="7">
    <location>
        <position position="280"/>
    </location>
    <ligand>
        <name>glyoxylate</name>
        <dbReference type="ChEBI" id="CHEBI:36655"/>
    </ligand>
</feature>
<dbReference type="EMBL" id="JACBYR010000001">
    <property type="protein sequence ID" value="NYE83508.1"/>
    <property type="molecule type" value="Genomic_DNA"/>
</dbReference>
<evidence type="ECO:0000256" key="1">
    <source>
        <dbReference type="ARBA" id="ARBA00001917"/>
    </source>
</evidence>
<keyword evidence="10" id="KW-1185">Reference proteome</keyword>
<proteinExistence type="inferred from homology"/>
<feature type="binding site" evidence="7">
    <location>
        <position position="109"/>
    </location>
    <ligand>
        <name>FMN</name>
        <dbReference type="ChEBI" id="CHEBI:58210"/>
    </ligand>
</feature>
<dbReference type="PROSITE" id="PS51349">
    <property type="entry name" value="FMN_HYDROXY_ACID_DH_2"/>
    <property type="match status" value="1"/>
</dbReference>
<feature type="binding site" evidence="7">
    <location>
        <position position="157"/>
    </location>
    <ligand>
        <name>FMN</name>
        <dbReference type="ChEBI" id="CHEBI:58210"/>
    </ligand>
</feature>
<feature type="binding site" evidence="7">
    <location>
        <begin position="333"/>
        <end position="334"/>
    </location>
    <ligand>
        <name>FMN</name>
        <dbReference type="ChEBI" id="CHEBI:58210"/>
    </ligand>
</feature>
<evidence type="ECO:0000256" key="5">
    <source>
        <dbReference type="ARBA" id="ARBA00024042"/>
    </source>
</evidence>
<evidence type="ECO:0000256" key="2">
    <source>
        <dbReference type="ARBA" id="ARBA00022630"/>
    </source>
</evidence>
<dbReference type="PANTHER" id="PTHR10578">
    <property type="entry name" value="S -2-HYDROXY-ACID OXIDASE-RELATED"/>
    <property type="match status" value="1"/>
</dbReference>
<evidence type="ECO:0000256" key="3">
    <source>
        <dbReference type="ARBA" id="ARBA00022643"/>
    </source>
</evidence>
<feature type="binding site" evidence="7">
    <location>
        <position position="283"/>
    </location>
    <ligand>
        <name>glyoxylate</name>
        <dbReference type="ChEBI" id="CHEBI:36655"/>
    </ligand>
</feature>
<dbReference type="PROSITE" id="PS00557">
    <property type="entry name" value="FMN_HYDROXY_ACID_DH_1"/>
    <property type="match status" value="1"/>
</dbReference>
<dbReference type="Pfam" id="PF01070">
    <property type="entry name" value="FMN_dh"/>
    <property type="match status" value="1"/>
</dbReference>
<comment type="caution">
    <text evidence="9">The sequence shown here is derived from an EMBL/GenBank/DDBJ whole genome shotgun (WGS) entry which is preliminary data.</text>
</comment>
<comment type="similarity">
    <text evidence="5">Belongs to the FMN-dependent alpha-hydroxy acid dehydrogenase family.</text>
</comment>
<dbReference type="CDD" id="cd02809">
    <property type="entry name" value="alpha_hydroxyacid_oxid_FMN"/>
    <property type="match status" value="1"/>
</dbReference>
<feature type="binding site" evidence="7">
    <location>
        <position position="278"/>
    </location>
    <ligand>
        <name>FMN</name>
        <dbReference type="ChEBI" id="CHEBI:58210"/>
    </ligand>
</feature>
<evidence type="ECO:0000259" key="8">
    <source>
        <dbReference type="PROSITE" id="PS51349"/>
    </source>
</evidence>
<evidence type="ECO:0000313" key="9">
    <source>
        <dbReference type="EMBL" id="NYE83508.1"/>
    </source>
</evidence>
<dbReference type="PANTHER" id="PTHR10578:SF143">
    <property type="entry name" value="FMN-DEPENDENT ALPHA-HYDROXY ACID DEHYDROGENASE PB1A11.03"/>
    <property type="match status" value="1"/>
</dbReference>
<dbReference type="InterPro" id="IPR013785">
    <property type="entry name" value="Aldolase_TIM"/>
</dbReference>
<dbReference type="RefSeq" id="WP_179587222.1">
    <property type="nucleotide sequence ID" value="NZ_JACBYR010000001.1"/>
</dbReference>
<comment type="cofactor">
    <cofactor evidence="1">
        <name>FMN</name>
        <dbReference type="ChEBI" id="CHEBI:58210"/>
    </cofactor>
</comment>
<dbReference type="Gene3D" id="3.20.20.70">
    <property type="entry name" value="Aldolase class I"/>
    <property type="match status" value="1"/>
</dbReference>
<protein>
    <submittedName>
        <fullName evidence="9">L-lactate dehydrogenase (Cytochrome)</fullName>
        <ecNumber evidence="9">1.1.2.3</ecNumber>
    </submittedName>
</protein>
<keyword evidence="4 9" id="KW-0560">Oxidoreductase</keyword>
<dbReference type="EC" id="1.1.2.3" evidence="9"/>
<dbReference type="InterPro" id="IPR008259">
    <property type="entry name" value="FMN_hydac_DH_AS"/>
</dbReference>
<dbReference type="InterPro" id="IPR000262">
    <property type="entry name" value="FMN-dep_DH"/>
</dbReference>
<dbReference type="PIRSF" id="PIRSF000138">
    <property type="entry name" value="Al-hdrx_acd_dh"/>
    <property type="match status" value="1"/>
</dbReference>
<feature type="binding site" evidence="7">
    <location>
        <position position="129"/>
    </location>
    <ligand>
        <name>FMN</name>
        <dbReference type="ChEBI" id="CHEBI:58210"/>
    </ligand>
</feature>
<feature type="binding site" evidence="7">
    <location>
        <begin position="80"/>
        <end position="82"/>
    </location>
    <ligand>
        <name>FMN</name>
        <dbReference type="ChEBI" id="CHEBI:58210"/>
    </ligand>
</feature>
<feature type="binding site" evidence="7">
    <location>
        <position position="27"/>
    </location>
    <ligand>
        <name>glyoxylate</name>
        <dbReference type="ChEBI" id="CHEBI:36655"/>
    </ligand>
</feature>
<dbReference type="FunFam" id="3.20.20.70:FF:000029">
    <property type="entry name" value="L-lactate dehydrogenase"/>
    <property type="match status" value="1"/>
</dbReference>
<evidence type="ECO:0000256" key="7">
    <source>
        <dbReference type="PIRSR" id="PIRSR000138-2"/>
    </source>
</evidence>
<evidence type="ECO:0000256" key="6">
    <source>
        <dbReference type="PIRSR" id="PIRSR000138-1"/>
    </source>
</evidence>
<organism evidence="9 10">
    <name type="scientific">Pigmentiphaga litoralis</name>
    <dbReference type="NCBI Taxonomy" id="516702"/>
    <lineage>
        <taxon>Bacteria</taxon>
        <taxon>Pseudomonadati</taxon>
        <taxon>Pseudomonadota</taxon>
        <taxon>Betaproteobacteria</taxon>
        <taxon>Burkholderiales</taxon>
        <taxon>Alcaligenaceae</taxon>
        <taxon>Pigmentiphaga</taxon>
    </lineage>
</organism>
<gene>
    <name evidence="9" type="ORF">FHW18_002779</name>
</gene>
<name>A0A7Y9IV33_9BURK</name>
<dbReference type="GO" id="GO:0010181">
    <property type="term" value="F:FMN binding"/>
    <property type="evidence" value="ECO:0007669"/>
    <property type="project" value="InterPro"/>
</dbReference>
<dbReference type="SUPFAM" id="SSF51395">
    <property type="entry name" value="FMN-linked oxidoreductases"/>
    <property type="match status" value="1"/>
</dbReference>
<dbReference type="AlphaFoldDB" id="A0A7Y9IV33"/>
<feature type="binding site" evidence="7">
    <location>
        <position position="256"/>
    </location>
    <ligand>
        <name>FMN</name>
        <dbReference type="ChEBI" id="CHEBI:58210"/>
    </ligand>
</feature>
<feature type="domain" description="FMN hydroxy acid dehydrogenase" evidence="8">
    <location>
        <begin position="1"/>
        <end position="384"/>
    </location>
</feature>
<feature type="binding site" evidence="7">
    <location>
        <begin position="310"/>
        <end position="314"/>
    </location>
    <ligand>
        <name>FMN</name>
        <dbReference type="ChEBI" id="CHEBI:58210"/>
    </ligand>
</feature>
<keyword evidence="2 7" id="KW-0285">Flavoprotein</keyword>
<dbReference type="InterPro" id="IPR012133">
    <property type="entry name" value="Alpha-hydoxy_acid_DH_FMN"/>
</dbReference>
<reference evidence="9 10" key="1">
    <citation type="submission" date="2020-07" db="EMBL/GenBank/DDBJ databases">
        <title>Genomic Encyclopedia of Type Strains, Phase IV (KMG-V): Genome sequencing to study the core and pangenomes of soil and plant-associated prokaryotes.</title>
        <authorList>
            <person name="Whitman W."/>
        </authorList>
    </citation>
    <scope>NUCLEOTIDE SEQUENCE [LARGE SCALE GENOMIC DNA]</scope>
    <source>
        <strain evidence="9 10">SAS40</strain>
    </source>
</reference>
<feature type="binding site" evidence="7">
    <location>
        <position position="131"/>
    </location>
    <ligand>
        <name>glyoxylate</name>
        <dbReference type="ChEBI" id="CHEBI:36655"/>
    </ligand>
</feature>
<feature type="binding site" evidence="7">
    <location>
        <position position="166"/>
    </location>
    <ligand>
        <name>glyoxylate</name>
        <dbReference type="ChEBI" id="CHEBI:36655"/>
    </ligand>
</feature>
<feature type="active site" description="Proton acceptor" evidence="6">
    <location>
        <position position="280"/>
    </location>
</feature>
<evidence type="ECO:0000256" key="4">
    <source>
        <dbReference type="ARBA" id="ARBA00023002"/>
    </source>
</evidence>
<dbReference type="GO" id="GO:0004460">
    <property type="term" value="F:L-lactate dehydrogenase (cytochrome) activity"/>
    <property type="evidence" value="ECO:0007669"/>
    <property type="project" value="UniProtKB-EC"/>
</dbReference>
<accession>A0A7Y9IV33</accession>
<sequence length="388" mass="41776">MHYTRALSIADLADIARDRLPPSLYGYVSGGSEDQSSLVSNRLAYDRWRFVTHSLVDVSQRSQAVEIFGTRYDMPLGIAPMGVTGLCAFEGDLALARAAARMKAPFVLSGASTVPLERVMQAAPGTWYQAYIPAQQEVIAPLLDRLRAAQVEVLVVTVDVPIASTRENELRNDFRLPLKLTPRLLAGGAMRPRWLLQTFAQTLLRGGVPRFENFTATRGARIIDAPTVDHRAGRASMRWETIAWIREQWAGKLVIKGLLRRDDARQAEALGCDGVIVSNHGGRQLDGAVSTLDALPAIVAAAPGLTVMLDGGVRRGTDVLKAMALGAACVFVGRPAMYGLAAGGEDGAVRALELLRKEIDVDLALLGCPDVAGLGPKYLVREGDLPGM</sequence>
<dbReference type="InterPro" id="IPR037396">
    <property type="entry name" value="FMN_HAD"/>
</dbReference>
<evidence type="ECO:0000313" key="10">
    <source>
        <dbReference type="Proteomes" id="UP000542125"/>
    </source>
</evidence>
<dbReference type="Proteomes" id="UP000542125">
    <property type="component" value="Unassembled WGS sequence"/>
</dbReference>